<dbReference type="OrthoDB" id="5791936at2759"/>
<evidence type="ECO:0000313" key="1">
    <source>
        <dbReference type="EMBL" id="VDO88046.1"/>
    </source>
</evidence>
<gene>
    <name evidence="1" type="ORF">HPBE_LOCUS11274</name>
</gene>
<evidence type="ECO:0000313" key="3">
    <source>
        <dbReference type="WBParaSite" id="HPBE_0001127301-mRNA-1"/>
    </source>
</evidence>
<protein>
    <submittedName>
        <fullName evidence="3">Bacteriophage protein</fullName>
    </submittedName>
</protein>
<organism evidence="1">
    <name type="scientific">Heligmosomoides polygyrus</name>
    <name type="common">Parasitic roundworm</name>
    <dbReference type="NCBI Taxonomy" id="6339"/>
    <lineage>
        <taxon>Eukaryota</taxon>
        <taxon>Metazoa</taxon>
        <taxon>Ecdysozoa</taxon>
        <taxon>Nematoda</taxon>
        <taxon>Chromadorea</taxon>
        <taxon>Rhabditida</taxon>
        <taxon>Rhabditina</taxon>
        <taxon>Rhabditomorpha</taxon>
        <taxon>Strongyloidea</taxon>
        <taxon>Heligmosomidae</taxon>
        <taxon>Heligmosomoides</taxon>
    </lineage>
</organism>
<sequence>MESALADGDDPNAELCVDPILRADVANALGKVTDNSCKGIVKAILFNLNRPGWAVNCVDFTEFGFAGFYQKTDWDTPLDKGTMAKWNDIIHGISGFVGIVRKCVASTLGCRIAPRLDRPASEAADKPEARLAVQAVEPANSKAVQDMCRLSGTSIEPSPHMKF</sequence>
<dbReference type="EMBL" id="UZAH01027044">
    <property type="protein sequence ID" value="VDO88046.1"/>
    <property type="molecule type" value="Genomic_DNA"/>
</dbReference>
<reference evidence="1 2" key="1">
    <citation type="submission" date="2018-11" db="EMBL/GenBank/DDBJ databases">
        <authorList>
            <consortium name="Pathogen Informatics"/>
        </authorList>
    </citation>
    <scope>NUCLEOTIDE SEQUENCE [LARGE SCALE GENOMIC DNA]</scope>
</reference>
<dbReference type="InterPro" id="IPR035274">
    <property type="entry name" value="DUF5352"/>
</dbReference>
<dbReference type="AlphaFoldDB" id="A0A3P7YIY7"/>
<dbReference type="WBParaSite" id="HPBE_0001127301-mRNA-1">
    <property type="protein sequence ID" value="HPBE_0001127301-mRNA-1"/>
    <property type="gene ID" value="HPBE_0001127301"/>
</dbReference>
<name>A0A3P7YIY7_HELPZ</name>
<accession>A0A3P7YIY7</accession>
<keyword evidence="2" id="KW-1185">Reference proteome</keyword>
<proteinExistence type="predicted"/>
<dbReference type="Proteomes" id="UP000050761">
    <property type="component" value="Unassembled WGS sequence"/>
</dbReference>
<reference evidence="3" key="2">
    <citation type="submission" date="2019-09" db="UniProtKB">
        <authorList>
            <consortium name="WormBaseParasite"/>
        </authorList>
    </citation>
    <scope>IDENTIFICATION</scope>
</reference>
<dbReference type="Pfam" id="PF17303">
    <property type="entry name" value="DUF5352"/>
    <property type="match status" value="1"/>
</dbReference>
<evidence type="ECO:0000313" key="2">
    <source>
        <dbReference type="Proteomes" id="UP000050761"/>
    </source>
</evidence>